<dbReference type="PROSITE" id="PS51257">
    <property type="entry name" value="PROKAR_LIPOPROTEIN"/>
    <property type="match status" value="1"/>
</dbReference>
<keyword evidence="1" id="KW-0732">Signal</keyword>
<gene>
    <name evidence="2" type="ORF">ALE3EI_1468</name>
</gene>
<evidence type="ECO:0000313" key="2">
    <source>
        <dbReference type="EMBL" id="QNJ98028.1"/>
    </source>
</evidence>
<feature type="signal peptide" evidence="1">
    <location>
        <begin position="1"/>
        <end position="24"/>
    </location>
</feature>
<organism evidence="2 3">
    <name type="scientific">Constantimarinum furrinae</name>
    <dbReference type="NCBI Taxonomy" id="2562285"/>
    <lineage>
        <taxon>Bacteria</taxon>
        <taxon>Pseudomonadati</taxon>
        <taxon>Bacteroidota</taxon>
        <taxon>Flavobacteriia</taxon>
        <taxon>Flavobacteriales</taxon>
        <taxon>Flavobacteriaceae</taxon>
        <taxon>Altibacter/Constantimarinum group</taxon>
        <taxon>Constantimarinum</taxon>
    </lineage>
</organism>
<dbReference type="EMBL" id="CP052909">
    <property type="protein sequence ID" value="QNJ98028.1"/>
    <property type="molecule type" value="Genomic_DNA"/>
</dbReference>
<evidence type="ECO:0000256" key="1">
    <source>
        <dbReference type="SAM" id="SignalP"/>
    </source>
</evidence>
<protein>
    <submittedName>
        <fullName evidence="2">Uncharacterized protein</fullName>
    </submittedName>
</protein>
<dbReference type="RefSeq" id="WP_186987654.1">
    <property type="nucleotide sequence ID" value="NZ_CP052909.1"/>
</dbReference>
<sequence length="191" mass="20449">MKNLKYITLAIIALVGLTSLTSCEDEDKYRFPELGNGGFVKFVSMPEFNAGADPASASFTAMTEDPNGNIANYDIAVRGYFTGASTDTISWRSTTTFPFDVSFTAADMATTFGVPASTFVSGDSFEFFGTATTTDGTVYSYVQTNCNCPTDPEDPEAPGTWNGANTDSVLLTAAGLLQAFNWEVEFSDPPM</sequence>
<dbReference type="AlphaFoldDB" id="A0A7G8PUL2"/>
<evidence type="ECO:0000313" key="3">
    <source>
        <dbReference type="Proteomes" id="UP000515514"/>
    </source>
</evidence>
<accession>A0A7G8PUL2</accession>
<dbReference type="KEGG" id="alti:ALE3EI_1468"/>
<name>A0A7G8PUL2_9FLAO</name>
<proteinExistence type="predicted"/>
<dbReference type="Proteomes" id="UP000515514">
    <property type="component" value="Chromosome"/>
</dbReference>
<feature type="chain" id="PRO_5028880316" evidence="1">
    <location>
        <begin position="25"/>
        <end position="191"/>
    </location>
</feature>
<keyword evidence="3" id="KW-1185">Reference proteome</keyword>
<reference evidence="2 3" key="1">
    <citation type="submission" date="2020-04" db="EMBL/GenBank/DDBJ databases">
        <title>Genome sequence of Altibacter aquimarinus strain ALE3EI.</title>
        <authorList>
            <person name="Oh H.-M."/>
            <person name="Jang D."/>
        </authorList>
    </citation>
    <scope>NUCLEOTIDE SEQUENCE [LARGE SCALE GENOMIC DNA]</scope>
    <source>
        <strain evidence="2 3">ALE3EI</strain>
    </source>
</reference>